<protein>
    <recommendedName>
        <fullName evidence="18">CFEM domain-containing protein</fullName>
    </recommendedName>
</protein>
<evidence type="ECO:0000256" key="1">
    <source>
        <dbReference type="ARBA" id="ARBA00004609"/>
    </source>
</evidence>
<feature type="binding site" description="axial binding residue" evidence="15">
    <location>
        <position position="45"/>
    </location>
    <ligand>
        <name>heme</name>
        <dbReference type="ChEBI" id="CHEBI:30413"/>
    </ligand>
    <ligandPart>
        <name>Fe</name>
        <dbReference type="ChEBI" id="CHEBI:18248"/>
    </ligandPart>
</feature>
<comment type="caution">
    <text evidence="15">Lacks conserved residue(s) required for the propagation of feature annotation.</text>
</comment>
<dbReference type="EMBL" id="JBFXLT010000069">
    <property type="protein sequence ID" value="KAL2810588.1"/>
    <property type="molecule type" value="Genomic_DNA"/>
</dbReference>
<organism evidence="19 20">
    <name type="scientific">Aspergillus granulosus</name>
    <dbReference type="NCBI Taxonomy" id="176169"/>
    <lineage>
        <taxon>Eukaryota</taxon>
        <taxon>Fungi</taxon>
        <taxon>Dikarya</taxon>
        <taxon>Ascomycota</taxon>
        <taxon>Pezizomycotina</taxon>
        <taxon>Eurotiomycetes</taxon>
        <taxon>Eurotiomycetidae</taxon>
        <taxon>Eurotiales</taxon>
        <taxon>Aspergillaceae</taxon>
        <taxon>Aspergillus</taxon>
        <taxon>Aspergillus subgen. Nidulantes</taxon>
    </lineage>
</organism>
<reference evidence="19 20" key="1">
    <citation type="submission" date="2024-07" db="EMBL/GenBank/DDBJ databases">
        <title>Section-level genome sequencing and comparative genomics of Aspergillus sections Usti and Cavernicolus.</title>
        <authorList>
            <consortium name="Lawrence Berkeley National Laboratory"/>
            <person name="Nybo J.L."/>
            <person name="Vesth T.C."/>
            <person name="Theobald S."/>
            <person name="Frisvad J.C."/>
            <person name="Larsen T.O."/>
            <person name="Kjaerboelling I."/>
            <person name="Rothschild-Mancinelli K."/>
            <person name="Lyhne E.K."/>
            <person name="Kogle M.E."/>
            <person name="Barry K."/>
            <person name="Clum A."/>
            <person name="Na H."/>
            <person name="Ledsgaard L."/>
            <person name="Lin J."/>
            <person name="Lipzen A."/>
            <person name="Kuo A."/>
            <person name="Riley R."/>
            <person name="Mondo S."/>
            <person name="Labutti K."/>
            <person name="Haridas S."/>
            <person name="Pangalinan J."/>
            <person name="Salamov A.A."/>
            <person name="Simmons B.A."/>
            <person name="Magnuson J.K."/>
            <person name="Chen J."/>
            <person name="Drula E."/>
            <person name="Henrissat B."/>
            <person name="Wiebenga A."/>
            <person name="Lubbers R.J."/>
            <person name="Gomes A.C."/>
            <person name="Makela M.R."/>
            <person name="Stajich J."/>
            <person name="Grigoriev I.V."/>
            <person name="Mortensen U.H."/>
            <person name="De Vries R.P."/>
            <person name="Baker S.E."/>
            <person name="Andersen M.R."/>
        </authorList>
    </citation>
    <scope>NUCLEOTIDE SEQUENCE [LARGE SCALE GENOMIC DNA]</scope>
    <source>
        <strain evidence="19 20">CBS 588.65</strain>
    </source>
</reference>
<sequence length="199" mass="19788">MKRQSLAVVLAACLSYAAAQGLGGLPTCAQTCATGAIPEECSLIDIECICGTESFIADMACCVGQSCDQADQDAALGFANGLCEGAGITNLPQTATCAGDSTSTATSTETTTASETTSTDTETSTTSTATEDDETTTESASETSTTAATETSNETSSETSTPSASETPAEPEESDGAALLRGKELGLVAGIAAGVAFLM</sequence>
<gene>
    <name evidence="19" type="ORF">BJX63DRAFT_422940</name>
</gene>
<evidence type="ECO:0000256" key="13">
    <source>
        <dbReference type="ARBA" id="ARBA00023180"/>
    </source>
</evidence>
<dbReference type="PROSITE" id="PS52012">
    <property type="entry name" value="CFEM"/>
    <property type="match status" value="1"/>
</dbReference>
<feature type="domain" description="CFEM" evidence="18">
    <location>
        <begin position="1"/>
        <end position="111"/>
    </location>
</feature>
<keyword evidence="6 15" id="KW-0349">Heme</keyword>
<evidence type="ECO:0000256" key="17">
    <source>
        <dbReference type="SAM" id="SignalP"/>
    </source>
</evidence>
<dbReference type="InterPro" id="IPR051735">
    <property type="entry name" value="CFEM_domain"/>
</dbReference>
<feature type="chain" id="PRO_5047287745" description="CFEM domain-containing protein" evidence="17">
    <location>
        <begin position="20"/>
        <end position="199"/>
    </location>
</feature>
<dbReference type="InterPro" id="IPR008427">
    <property type="entry name" value="Extracellular_membr_CFEM_dom"/>
</dbReference>
<keyword evidence="14" id="KW-0449">Lipoprotein</keyword>
<feature type="signal peptide" evidence="17">
    <location>
        <begin position="1"/>
        <end position="19"/>
    </location>
</feature>
<feature type="disulfide bond" evidence="15">
    <location>
        <begin position="50"/>
        <end position="83"/>
    </location>
</feature>
<keyword evidence="8 15" id="KW-0479">Metal-binding</keyword>
<feature type="compositionally biased region" description="Low complexity" evidence="16">
    <location>
        <begin position="101"/>
        <end position="129"/>
    </location>
</feature>
<keyword evidence="9 17" id="KW-0732">Signal</keyword>
<comment type="subcellular location">
    <subcellularLocation>
        <location evidence="1">Cell membrane</location>
        <topology evidence="1">Lipid-anchor</topology>
        <topology evidence="1">GPI-anchor</topology>
    </subcellularLocation>
    <subcellularLocation>
        <location evidence="2">Secreted</location>
    </subcellularLocation>
</comment>
<name>A0ABR4H544_9EURO</name>
<evidence type="ECO:0000256" key="12">
    <source>
        <dbReference type="ARBA" id="ARBA00023157"/>
    </source>
</evidence>
<evidence type="ECO:0000256" key="11">
    <source>
        <dbReference type="ARBA" id="ARBA00023136"/>
    </source>
</evidence>
<comment type="caution">
    <text evidence="19">The sequence shown here is derived from an EMBL/GenBank/DDBJ whole genome shotgun (WGS) entry which is preliminary data.</text>
</comment>
<accession>A0ABR4H544</accession>
<evidence type="ECO:0000256" key="16">
    <source>
        <dbReference type="SAM" id="MobiDB-lite"/>
    </source>
</evidence>
<keyword evidence="10 15" id="KW-0408">Iron</keyword>
<dbReference type="Pfam" id="PF05730">
    <property type="entry name" value="CFEM"/>
    <property type="match status" value="1"/>
</dbReference>
<dbReference type="PANTHER" id="PTHR37928:SF2">
    <property type="entry name" value="GPI ANCHORED CFEM DOMAIN PROTEIN (AFU_ORTHOLOGUE AFUA_6G10580)"/>
    <property type="match status" value="1"/>
</dbReference>
<keyword evidence="12 15" id="KW-1015">Disulfide bond</keyword>
<evidence type="ECO:0000259" key="18">
    <source>
        <dbReference type="PROSITE" id="PS52012"/>
    </source>
</evidence>
<evidence type="ECO:0000313" key="19">
    <source>
        <dbReference type="EMBL" id="KAL2810588.1"/>
    </source>
</evidence>
<evidence type="ECO:0000256" key="7">
    <source>
        <dbReference type="ARBA" id="ARBA00022622"/>
    </source>
</evidence>
<evidence type="ECO:0000256" key="2">
    <source>
        <dbReference type="ARBA" id="ARBA00004613"/>
    </source>
</evidence>
<evidence type="ECO:0000256" key="4">
    <source>
        <dbReference type="ARBA" id="ARBA00022475"/>
    </source>
</evidence>
<keyword evidence="13" id="KW-0325">Glycoprotein</keyword>
<keyword evidence="20" id="KW-1185">Reference proteome</keyword>
<keyword evidence="11" id="KW-0472">Membrane</keyword>
<proteinExistence type="inferred from homology"/>
<evidence type="ECO:0000256" key="9">
    <source>
        <dbReference type="ARBA" id="ARBA00022729"/>
    </source>
</evidence>
<feature type="disulfide bond" evidence="15">
    <location>
        <begin position="41"/>
        <end position="48"/>
    </location>
</feature>
<feature type="region of interest" description="Disordered" evidence="16">
    <location>
        <begin position="97"/>
        <end position="176"/>
    </location>
</feature>
<evidence type="ECO:0000256" key="3">
    <source>
        <dbReference type="ARBA" id="ARBA00010031"/>
    </source>
</evidence>
<evidence type="ECO:0000256" key="6">
    <source>
        <dbReference type="ARBA" id="ARBA00022617"/>
    </source>
</evidence>
<comment type="similarity">
    <text evidence="3">Belongs to the RBT5 family.</text>
</comment>
<evidence type="ECO:0000256" key="8">
    <source>
        <dbReference type="ARBA" id="ARBA00022723"/>
    </source>
</evidence>
<evidence type="ECO:0000313" key="20">
    <source>
        <dbReference type="Proteomes" id="UP001610334"/>
    </source>
</evidence>
<feature type="compositionally biased region" description="Low complexity" evidence="16">
    <location>
        <begin position="137"/>
        <end position="168"/>
    </location>
</feature>
<evidence type="ECO:0000256" key="5">
    <source>
        <dbReference type="ARBA" id="ARBA00022525"/>
    </source>
</evidence>
<keyword evidence="4" id="KW-1003">Cell membrane</keyword>
<dbReference type="PANTHER" id="PTHR37928">
    <property type="entry name" value="CFEM DOMAIN PROTEIN (AFU_ORTHOLOGUE AFUA_6G14090)"/>
    <property type="match status" value="1"/>
</dbReference>
<keyword evidence="5" id="KW-0964">Secreted</keyword>
<keyword evidence="7" id="KW-0336">GPI-anchor</keyword>
<evidence type="ECO:0000256" key="14">
    <source>
        <dbReference type="ARBA" id="ARBA00023288"/>
    </source>
</evidence>
<dbReference type="Proteomes" id="UP001610334">
    <property type="component" value="Unassembled WGS sequence"/>
</dbReference>
<evidence type="ECO:0000256" key="10">
    <source>
        <dbReference type="ARBA" id="ARBA00023004"/>
    </source>
</evidence>
<evidence type="ECO:0000256" key="15">
    <source>
        <dbReference type="PROSITE-ProRule" id="PRU01356"/>
    </source>
</evidence>